<proteinExistence type="predicted"/>
<sequence length="219" mass="25538">MNTLTKKDTVIELFEKAIKNDGIVVLSGRKASAYEDRLAAINFFSKRQLKASFLFSQITYNFSKNETLAKAAMDRIVVNYSEDEIYLNVYEALHLPSEEANVYSLKVFLEFFKLYKKFAQQDCEMIIHIAKGQRGKDVGCQVLFNPNHERKSPLSESEQVLIRDELINYILQNSTINDWLNRTNNLLTKHVGIWSWDIISAECVFDQRTFFNLEEKHYT</sequence>
<name>A0A5Q6PEL1_VIBCL</name>
<dbReference type="EMBL" id="VUAA01000023">
    <property type="protein sequence ID" value="KAA1253305.1"/>
    <property type="molecule type" value="Genomic_DNA"/>
</dbReference>
<gene>
    <name evidence="1" type="ORF">F0M16_18185</name>
</gene>
<accession>A0A5Q6PEL1</accession>
<evidence type="ECO:0000313" key="1">
    <source>
        <dbReference type="EMBL" id="KAA1253305.1"/>
    </source>
</evidence>
<organism evidence="1 2">
    <name type="scientific">Vibrio cholerae</name>
    <dbReference type="NCBI Taxonomy" id="666"/>
    <lineage>
        <taxon>Bacteria</taxon>
        <taxon>Pseudomonadati</taxon>
        <taxon>Pseudomonadota</taxon>
        <taxon>Gammaproteobacteria</taxon>
        <taxon>Vibrionales</taxon>
        <taxon>Vibrionaceae</taxon>
        <taxon>Vibrio</taxon>
    </lineage>
</organism>
<reference evidence="1 2" key="1">
    <citation type="submission" date="2019-09" db="EMBL/GenBank/DDBJ databases">
        <authorList>
            <person name="Kritzky A."/>
            <person name="Schelkanova E.Y."/>
            <person name="Alkhova Z.V."/>
            <person name="Smirnova N.I."/>
        </authorList>
    </citation>
    <scope>NUCLEOTIDE SEQUENCE [LARGE SCALE GENOMIC DNA]</scope>
    <source>
        <strain evidence="1 2">M1526</strain>
    </source>
</reference>
<dbReference type="AlphaFoldDB" id="A0A5Q6PEL1"/>
<evidence type="ECO:0000313" key="2">
    <source>
        <dbReference type="Proteomes" id="UP000323225"/>
    </source>
</evidence>
<dbReference type="Proteomes" id="UP000323225">
    <property type="component" value="Unassembled WGS sequence"/>
</dbReference>
<protein>
    <submittedName>
        <fullName evidence="1">Uncharacterized protein</fullName>
    </submittedName>
</protein>
<comment type="caution">
    <text evidence="1">The sequence shown here is derived from an EMBL/GenBank/DDBJ whole genome shotgun (WGS) entry which is preliminary data.</text>
</comment>